<proteinExistence type="predicted"/>
<dbReference type="EMBL" id="JAGQEX010000010">
    <property type="protein sequence ID" value="MDV5977019.1"/>
    <property type="molecule type" value="Genomic_DNA"/>
</dbReference>
<gene>
    <name evidence="8" type="ORF">KB584_06020</name>
</gene>
<evidence type="ECO:0000313" key="8">
    <source>
        <dbReference type="EMBL" id="MDV5977019.1"/>
    </source>
</evidence>
<keyword evidence="4" id="KW-0572">Peptidoglycan-anchor</keyword>
<feature type="compositionally biased region" description="Polar residues" evidence="5">
    <location>
        <begin position="51"/>
        <end position="65"/>
    </location>
</feature>
<evidence type="ECO:0000313" key="9">
    <source>
        <dbReference type="Proteomes" id="UP001186118"/>
    </source>
</evidence>
<evidence type="ECO:0000256" key="3">
    <source>
        <dbReference type="ARBA" id="ARBA00022729"/>
    </source>
</evidence>
<evidence type="ECO:0000256" key="2">
    <source>
        <dbReference type="ARBA" id="ARBA00022525"/>
    </source>
</evidence>
<evidence type="ECO:0000256" key="5">
    <source>
        <dbReference type="SAM" id="MobiDB-lite"/>
    </source>
</evidence>
<reference evidence="8" key="1">
    <citation type="submission" date="2021-04" db="EMBL/GenBank/DDBJ databases">
        <title>Draft genomes of 20 S. canis strains.</title>
        <authorList>
            <person name="Pagnossin D."/>
            <person name="Weir W."/>
            <person name="Smith A."/>
            <person name="Ure R."/>
            <person name="Oravcova K."/>
        </authorList>
    </citation>
    <scope>NUCLEOTIDE SEQUENCE</scope>
    <source>
        <strain evidence="8">284</strain>
    </source>
</reference>
<dbReference type="Proteomes" id="UP001186118">
    <property type="component" value="Unassembled WGS sequence"/>
</dbReference>
<keyword evidence="3 6" id="KW-0732">Signal</keyword>
<evidence type="ECO:0000256" key="1">
    <source>
        <dbReference type="ARBA" id="ARBA00022512"/>
    </source>
</evidence>
<organism evidence="8 9">
    <name type="scientific">Streptococcus canis</name>
    <dbReference type="NCBI Taxonomy" id="1329"/>
    <lineage>
        <taxon>Bacteria</taxon>
        <taxon>Bacillati</taxon>
        <taxon>Bacillota</taxon>
        <taxon>Bacilli</taxon>
        <taxon>Lactobacillales</taxon>
        <taxon>Streptococcaceae</taxon>
        <taxon>Streptococcus</taxon>
    </lineage>
</organism>
<feature type="signal peptide" evidence="6">
    <location>
        <begin position="1"/>
        <end position="26"/>
    </location>
</feature>
<dbReference type="RefSeq" id="WP_317610088.1">
    <property type="nucleotide sequence ID" value="NZ_JAGQEX010000010.1"/>
</dbReference>
<comment type="caution">
    <text evidence="8">The sequence shown here is derived from an EMBL/GenBank/DDBJ whole genome shotgun (WGS) entry which is preliminary data.</text>
</comment>
<keyword evidence="1" id="KW-0134">Cell wall</keyword>
<feature type="region of interest" description="Disordered" evidence="5">
    <location>
        <begin position="51"/>
        <end position="84"/>
    </location>
</feature>
<dbReference type="AlphaFoldDB" id="A0AAE4Q4W3"/>
<evidence type="ECO:0000256" key="4">
    <source>
        <dbReference type="ARBA" id="ARBA00023088"/>
    </source>
</evidence>
<accession>A0AAE4Q4W3</accession>
<keyword evidence="2" id="KW-0964">Secreted</keyword>
<sequence>MSNKKVYLSSIIVLATLVYGPNTVTAEQFSTGKVSSYQASLVEGELTAQESLKQWQPQAGESSKASFEDFPEDSQTQEAPLDSKVEFEPIPEIAEVEPISLDSGQARSSESEKPELKALPIVPRNEEINWAAAANTRLPISEEDSLEIDNPKPHVRSLPSLTFQYMVAKHNLNQKMDALNQATKKLALLMTQKPDLTTRVYTIGHTFGEVLATHYEKKIVYKSKPSNQTVGTPSAIIDELRKLISHIGDSKEEITVPYNRKINIITVKKKVSLPATGGKVSLSLTLLGLASLITAPAMALRHTNKLGDFD</sequence>
<evidence type="ECO:0000256" key="6">
    <source>
        <dbReference type="SAM" id="SignalP"/>
    </source>
</evidence>
<name>A0AAE4Q4W3_STRCB</name>
<protein>
    <submittedName>
        <fullName evidence="8">LPXTG cell wall anchor domain-containing protein</fullName>
    </submittedName>
</protein>
<feature type="domain" description="Gram-positive cocci surface proteins LPxTG" evidence="7">
    <location>
        <begin position="267"/>
        <end position="301"/>
    </location>
</feature>
<evidence type="ECO:0000259" key="7">
    <source>
        <dbReference type="Pfam" id="PF00746"/>
    </source>
</evidence>
<feature type="region of interest" description="Disordered" evidence="5">
    <location>
        <begin position="96"/>
        <end position="115"/>
    </location>
</feature>
<dbReference type="InterPro" id="IPR019931">
    <property type="entry name" value="LPXTG_anchor"/>
</dbReference>
<dbReference type="Pfam" id="PF00746">
    <property type="entry name" value="Gram_pos_anchor"/>
    <property type="match status" value="1"/>
</dbReference>
<feature type="chain" id="PRO_5042262814" evidence="6">
    <location>
        <begin position="27"/>
        <end position="310"/>
    </location>
</feature>